<keyword evidence="2" id="KW-1185">Reference proteome</keyword>
<proteinExistence type="predicted"/>
<dbReference type="Proteomes" id="UP000053477">
    <property type="component" value="Unassembled WGS sequence"/>
</dbReference>
<evidence type="ECO:0000313" key="1">
    <source>
        <dbReference type="EMBL" id="KLO11537.1"/>
    </source>
</evidence>
<protein>
    <submittedName>
        <fullName evidence="1">Uncharacterized protein</fullName>
    </submittedName>
</protein>
<evidence type="ECO:0000313" key="2">
    <source>
        <dbReference type="Proteomes" id="UP000053477"/>
    </source>
</evidence>
<organism evidence="1 2">
    <name type="scientific">Schizopora paradoxa</name>
    <dbReference type="NCBI Taxonomy" id="27342"/>
    <lineage>
        <taxon>Eukaryota</taxon>
        <taxon>Fungi</taxon>
        <taxon>Dikarya</taxon>
        <taxon>Basidiomycota</taxon>
        <taxon>Agaricomycotina</taxon>
        <taxon>Agaricomycetes</taxon>
        <taxon>Hymenochaetales</taxon>
        <taxon>Schizoporaceae</taxon>
        <taxon>Schizopora</taxon>
    </lineage>
</organism>
<sequence>MEKDEQTPLPNVFETTVVDVCPRMHGVSFNVDAGMSSFMVGEVNGNHWSIWFRDMETIPDSTMAELTEGLVILYTLGRSHTNIACTHVVAGLNQANEFKSLTPLQRRVVIPNEGLRMRIRTAELAIDPRCNAQCLARSICRGHATVKDPNKMTVQTWMIPGTTVILDIIPTGVLNDAMADAAAYYDIDLSNDDSDDKPPELLGEAETAAILERLKASKLYIRGNPSTDAFVLMAHKFSHTHALTHPLLFCTIGAAWQQQRRREMSIEGGIGDGWQQRDEIISKGMGKEGRSRKEQHSRSVGLRLDMDMCTTRALGCIQNILDRHVDGAALVKPLASSQCILSGHGMLTLMVVGDWHGHRAARESTWTTTSEARTPGYVQIVLGQWCTALVRSLARSRSIPLRRGAWMATATRDGHGHRTAIGIRYLDNDPEGNSNK</sequence>
<reference evidence="1 2" key="1">
    <citation type="submission" date="2015-04" db="EMBL/GenBank/DDBJ databases">
        <title>Complete genome sequence of Schizopora paradoxa KUC8140, a cosmopolitan wood degrader in East Asia.</title>
        <authorList>
            <consortium name="DOE Joint Genome Institute"/>
            <person name="Min B."/>
            <person name="Park H."/>
            <person name="Jang Y."/>
            <person name="Kim J.-J."/>
            <person name="Kim K.H."/>
            <person name="Pangilinan J."/>
            <person name="Lipzen A."/>
            <person name="Riley R."/>
            <person name="Grigoriev I.V."/>
            <person name="Spatafora J.W."/>
            <person name="Choi I.-G."/>
        </authorList>
    </citation>
    <scope>NUCLEOTIDE SEQUENCE [LARGE SCALE GENOMIC DNA]</scope>
    <source>
        <strain evidence="1 2">KUC8140</strain>
    </source>
</reference>
<gene>
    <name evidence="1" type="ORF">SCHPADRAFT_891533</name>
</gene>
<name>A0A0H2RIS4_9AGAM</name>
<dbReference type="AlphaFoldDB" id="A0A0H2RIS4"/>
<accession>A0A0H2RIS4</accession>
<dbReference type="EMBL" id="KQ085998">
    <property type="protein sequence ID" value="KLO11537.1"/>
    <property type="molecule type" value="Genomic_DNA"/>
</dbReference>
<dbReference type="InParanoid" id="A0A0H2RIS4"/>